<comment type="caution">
    <text evidence="2">The sequence shown here is derived from an EMBL/GenBank/DDBJ whole genome shotgun (WGS) entry which is preliminary data.</text>
</comment>
<keyword evidence="1" id="KW-0812">Transmembrane</keyword>
<dbReference type="AlphaFoldDB" id="A0A5N1J2I6"/>
<organism evidence="2 3">
    <name type="scientific">Adhaeribacter soli</name>
    <dbReference type="NCBI Taxonomy" id="2607655"/>
    <lineage>
        <taxon>Bacteria</taxon>
        <taxon>Pseudomonadati</taxon>
        <taxon>Bacteroidota</taxon>
        <taxon>Cytophagia</taxon>
        <taxon>Cytophagales</taxon>
        <taxon>Hymenobacteraceae</taxon>
        <taxon>Adhaeribacter</taxon>
    </lineage>
</organism>
<evidence type="ECO:0000313" key="3">
    <source>
        <dbReference type="Proteomes" id="UP000326570"/>
    </source>
</evidence>
<dbReference type="EMBL" id="VTWT01000004">
    <property type="protein sequence ID" value="KAA9338842.1"/>
    <property type="molecule type" value="Genomic_DNA"/>
</dbReference>
<dbReference type="RefSeq" id="WP_150903476.1">
    <property type="nucleotide sequence ID" value="NZ_VTWT01000004.1"/>
</dbReference>
<feature type="transmembrane region" description="Helical" evidence="1">
    <location>
        <begin position="40"/>
        <end position="59"/>
    </location>
</feature>
<keyword evidence="1" id="KW-0472">Membrane</keyword>
<evidence type="ECO:0000313" key="2">
    <source>
        <dbReference type="EMBL" id="KAA9338842.1"/>
    </source>
</evidence>
<accession>A0A5N1J2I6</accession>
<gene>
    <name evidence="2" type="ORF">F0P94_08595</name>
</gene>
<keyword evidence="3" id="KW-1185">Reference proteome</keyword>
<feature type="transmembrane region" description="Helical" evidence="1">
    <location>
        <begin position="65"/>
        <end position="86"/>
    </location>
</feature>
<keyword evidence="1" id="KW-1133">Transmembrane helix</keyword>
<sequence length="193" mass="23396">MDLNQEEKKKFQDEEYENYRMFYLLQFDRIDKLETKRENFCNYVLTISSAIYVAGFAFLEKLDFENLYILACFVILINFASILFVWKTRPWVKLHQERAKLASEKYSKKLLKIEGKAEKLVKDRYIGKNFLTKYYYKKTYSFNSDQDWFRRSLIYVYLHFLIIVLSFISIPYSNQIEKEKDNNSAEIKCCRAE</sequence>
<dbReference type="Proteomes" id="UP000326570">
    <property type="component" value="Unassembled WGS sequence"/>
</dbReference>
<evidence type="ECO:0000256" key="1">
    <source>
        <dbReference type="SAM" id="Phobius"/>
    </source>
</evidence>
<feature type="transmembrane region" description="Helical" evidence="1">
    <location>
        <begin position="153"/>
        <end position="172"/>
    </location>
</feature>
<proteinExistence type="predicted"/>
<reference evidence="2 3" key="1">
    <citation type="submission" date="2019-09" db="EMBL/GenBank/DDBJ databases">
        <title>Genome sequence of Adhaeribacter sp. M2.</title>
        <authorList>
            <person name="Srinivasan S."/>
        </authorList>
    </citation>
    <scope>NUCLEOTIDE SEQUENCE [LARGE SCALE GENOMIC DNA]</scope>
    <source>
        <strain evidence="2 3">M2</strain>
    </source>
</reference>
<name>A0A5N1J2I6_9BACT</name>
<protein>
    <submittedName>
        <fullName evidence="2">Uncharacterized protein</fullName>
    </submittedName>
</protein>